<accession>A0AC60R1V2</accession>
<evidence type="ECO:0000313" key="2">
    <source>
        <dbReference type="Proteomes" id="UP000805193"/>
    </source>
</evidence>
<reference evidence="1 2" key="1">
    <citation type="journal article" date="2020" name="Cell">
        <title>Large-Scale Comparative Analyses of Tick Genomes Elucidate Their Genetic Diversity and Vector Capacities.</title>
        <authorList>
            <consortium name="Tick Genome and Microbiome Consortium (TIGMIC)"/>
            <person name="Jia N."/>
            <person name="Wang J."/>
            <person name="Shi W."/>
            <person name="Du L."/>
            <person name="Sun Y."/>
            <person name="Zhan W."/>
            <person name="Jiang J.F."/>
            <person name="Wang Q."/>
            <person name="Zhang B."/>
            <person name="Ji P."/>
            <person name="Bell-Sakyi L."/>
            <person name="Cui X.M."/>
            <person name="Yuan T.T."/>
            <person name="Jiang B.G."/>
            <person name="Yang W.F."/>
            <person name="Lam T.T."/>
            <person name="Chang Q.C."/>
            <person name="Ding S.J."/>
            <person name="Wang X.J."/>
            <person name="Zhu J.G."/>
            <person name="Ruan X.D."/>
            <person name="Zhao L."/>
            <person name="Wei J.T."/>
            <person name="Ye R.Z."/>
            <person name="Que T.C."/>
            <person name="Du C.H."/>
            <person name="Zhou Y.H."/>
            <person name="Cheng J.X."/>
            <person name="Dai P.F."/>
            <person name="Guo W.B."/>
            <person name="Han X.H."/>
            <person name="Huang E.J."/>
            <person name="Li L.F."/>
            <person name="Wei W."/>
            <person name="Gao Y.C."/>
            <person name="Liu J.Z."/>
            <person name="Shao H.Z."/>
            <person name="Wang X."/>
            <person name="Wang C.C."/>
            <person name="Yang T.C."/>
            <person name="Huo Q.B."/>
            <person name="Li W."/>
            <person name="Chen H.Y."/>
            <person name="Chen S.E."/>
            <person name="Zhou L.G."/>
            <person name="Ni X.B."/>
            <person name="Tian J.H."/>
            <person name="Sheng Y."/>
            <person name="Liu T."/>
            <person name="Pan Y.S."/>
            <person name="Xia L.Y."/>
            <person name="Li J."/>
            <person name="Zhao F."/>
            <person name="Cao W.C."/>
        </authorList>
    </citation>
    <scope>NUCLEOTIDE SEQUENCE [LARGE SCALE GENOMIC DNA]</scope>
    <source>
        <strain evidence="1">Iper-2018</strain>
    </source>
</reference>
<comment type="caution">
    <text evidence="1">The sequence shown here is derived from an EMBL/GenBank/DDBJ whole genome shotgun (WGS) entry which is preliminary data.</text>
</comment>
<protein>
    <submittedName>
        <fullName evidence="1">Uncharacterized protein</fullName>
    </submittedName>
</protein>
<proteinExistence type="predicted"/>
<organism evidence="1 2">
    <name type="scientific">Ixodes persulcatus</name>
    <name type="common">Taiga tick</name>
    <dbReference type="NCBI Taxonomy" id="34615"/>
    <lineage>
        <taxon>Eukaryota</taxon>
        <taxon>Metazoa</taxon>
        <taxon>Ecdysozoa</taxon>
        <taxon>Arthropoda</taxon>
        <taxon>Chelicerata</taxon>
        <taxon>Arachnida</taxon>
        <taxon>Acari</taxon>
        <taxon>Parasitiformes</taxon>
        <taxon>Ixodida</taxon>
        <taxon>Ixodoidea</taxon>
        <taxon>Ixodidae</taxon>
        <taxon>Ixodinae</taxon>
        <taxon>Ixodes</taxon>
    </lineage>
</organism>
<sequence>FHRCKLRMLPLFAMINDFLEKAEEIMKIDCVVKEFSKGFPRFDIECIMNDDFKEVRALGADTWTLPVSDVINSYF</sequence>
<dbReference type="EMBL" id="JABSTQ010000081">
    <property type="protein sequence ID" value="KAG0445697.1"/>
    <property type="molecule type" value="Genomic_DNA"/>
</dbReference>
<feature type="non-terminal residue" evidence="1">
    <location>
        <position position="1"/>
    </location>
</feature>
<keyword evidence="2" id="KW-1185">Reference proteome</keyword>
<gene>
    <name evidence="1" type="ORF">HPB47_018858</name>
</gene>
<evidence type="ECO:0000313" key="1">
    <source>
        <dbReference type="EMBL" id="KAG0445697.1"/>
    </source>
</evidence>
<name>A0AC60R1V2_IXOPE</name>
<dbReference type="Proteomes" id="UP000805193">
    <property type="component" value="Unassembled WGS sequence"/>
</dbReference>